<protein>
    <recommendedName>
        <fullName evidence="4">Divergent polysaccharide deacetylase family protein</fullName>
    </recommendedName>
</protein>
<organism evidence="2 3">
    <name type="scientific">Alloalcanivorax profundimaris</name>
    <dbReference type="NCBI Taxonomy" id="2735259"/>
    <lineage>
        <taxon>Bacteria</taxon>
        <taxon>Pseudomonadati</taxon>
        <taxon>Pseudomonadota</taxon>
        <taxon>Gammaproteobacteria</taxon>
        <taxon>Oceanospirillales</taxon>
        <taxon>Alcanivoracaceae</taxon>
        <taxon>Alloalcanivorax</taxon>
    </lineage>
</organism>
<keyword evidence="1" id="KW-0732">Signal</keyword>
<feature type="signal peptide" evidence="1">
    <location>
        <begin position="1"/>
        <end position="16"/>
    </location>
</feature>
<sequence length="255" mass="27148">MAALLTGLLAATPAPAAPRIAIIIDDLGYSRPAGEAVIALPAPVTCAVIPETPHGRRLGRQAAEAGKEVMIHLPMATLDARALDPGALHEGMSEAQIGAVLDRAQTLLPEARGLNNHMGSALTAEAAPMTRLMDQLRRRHLFFVDSRTNAATLAERSAHRAGLPAGRRDVFLDNRRDLAHINEQFNQLLRLARRRGHAIAIGHPYPETLDYLRQVLPLMEQAGVEVVPVSRLLAPPAASVGAAPRPPGAALTSNP</sequence>
<reference evidence="2 3" key="1">
    <citation type="submission" date="2012-09" db="EMBL/GenBank/DDBJ databases">
        <title>Genome Sequence of alkane-degrading Bacterium Alcanivorax sp. 521-1.</title>
        <authorList>
            <person name="Lai Q."/>
            <person name="Shao Z."/>
        </authorList>
    </citation>
    <scope>NUCLEOTIDE SEQUENCE [LARGE SCALE GENOMIC DNA]</scope>
    <source>
        <strain evidence="2 3">521-1</strain>
    </source>
</reference>
<dbReference type="Proteomes" id="UP000662703">
    <property type="component" value="Unassembled WGS sequence"/>
</dbReference>
<dbReference type="InterPro" id="IPR011330">
    <property type="entry name" value="Glyco_hydro/deAcase_b/a-brl"/>
</dbReference>
<accession>A0ABS0AP81</accession>
<name>A0ABS0AP81_9GAMM</name>
<dbReference type="EMBL" id="ARXX01000014">
    <property type="protein sequence ID" value="MBF5055940.1"/>
    <property type="molecule type" value="Genomic_DNA"/>
</dbReference>
<dbReference type="PANTHER" id="PTHR30105:SF2">
    <property type="entry name" value="DIVERGENT POLYSACCHARIDE DEACETYLASE SUPERFAMILY"/>
    <property type="match status" value="1"/>
</dbReference>
<dbReference type="InterPro" id="IPR006837">
    <property type="entry name" value="Divergent_DAC"/>
</dbReference>
<evidence type="ECO:0000313" key="2">
    <source>
        <dbReference type="EMBL" id="MBF5055940.1"/>
    </source>
</evidence>
<dbReference type="Gene3D" id="3.20.20.370">
    <property type="entry name" value="Glycoside hydrolase/deacetylase"/>
    <property type="match status" value="1"/>
</dbReference>
<evidence type="ECO:0000256" key="1">
    <source>
        <dbReference type="SAM" id="SignalP"/>
    </source>
</evidence>
<proteinExistence type="predicted"/>
<keyword evidence="3" id="KW-1185">Reference proteome</keyword>
<feature type="chain" id="PRO_5047367082" description="Divergent polysaccharide deacetylase family protein" evidence="1">
    <location>
        <begin position="17"/>
        <end position="255"/>
    </location>
</feature>
<dbReference type="SUPFAM" id="SSF88713">
    <property type="entry name" value="Glycoside hydrolase/deacetylase"/>
    <property type="match status" value="1"/>
</dbReference>
<comment type="caution">
    <text evidence="2">The sequence shown here is derived from an EMBL/GenBank/DDBJ whole genome shotgun (WGS) entry which is preliminary data.</text>
</comment>
<dbReference type="PANTHER" id="PTHR30105">
    <property type="entry name" value="UNCHARACTERIZED YIBQ-RELATED"/>
    <property type="match status" value="1"/>
</dbReference>
<evidence type="ECO:0008006" key="4">
    <source>
        <dbReference type="Google" id="ProtNLM"/>
    </source>
</evidence>
<gene>
    <name evidence="2" type="ORF">Y5W_01234</name>
</gene>
<dbReference type="Pfam" id="PF04748">
    <property type="entry name" value="Polysacc_deac_2"/>
    <property type="match status" value="1"/>
</dbReference>
<evidence type="ECO:0000313" key="3">
    <source>
        <dbReference type="Proteomes" id="UP000662703"/>
    </source>
</evidence>
<dbReference type="CDD" id="cd10936">
    <property type="entry name" value="CE4_DAC2"/>
    <property type="match status" value="1"/>
</dbReference>